<proteinExistence type="predicted"/>
<keyword evidence="3" id="KW-1185">Reference proteome</keyword>
<evidence type="ECO:0000313" key="2">
    <source>
        <dbReference type="EMBL" id="KXK65718.1"/>
    </source>
</evidence>
<evidence type="ECO:0000256" key="1">
    <source>
        <dbReference type="SAM" id="Phobius"/>
    </source>
</evidence>
<gene>
    <name evidence="2" type="ORF">HMPREF3293_01440</name>
</gene>
<dbReference type="AlphaFoldDB" id="A0A136Q4V4"/>
<keyword evidence="1" id="KW-0812">Transmembrane</keyword>
<accession>A0A136Q4V4</accession>
<dbReference type="Proteomes" id="UP000070366">
    <property type="component" value="Unassembled WGS sequence"/>
</dbReference>
<evidence type="ECO:0000313" key="3">
    <source>
        <dbReference type="Proteomes" id="UP000070366"/>
    </source>
</evidence>
<organism evidence="2 3">
    <name type="scientific">Christensenella minuta</name>
    <dbReference type="NCBI Taxonomy" id="626937"/>
    <lineage>
        <taxon>Bacteria</taxon>
        <taxon>Bacillati</taxon>
        <taxon>Bacillota</taxon>
        <taxon>Clostridia</taxon>
        <taxon>Christensenellales</taxon>
        <taxon>Christensenellaceae</taxon>
        <taxon>Christensenella</taxon>
    </lineage>
</organism>
<name>A0A136Q4V4_9FIRM</name>
<feature type="transmembrane region" description="Helical" evidence="1">
    <location>
        <begin position="18"/>
        <end position="37"/>
    </location>
</feature>
<dbReference type="STRING" id="626937.HMPREF3293_01440"/>
<sequence>MIFYNNSIIISILQHKNYIILFFLSLTFETAYFILIIHICFTLPRGFLCWDIFLPCFYFVFI</sequence>
<keyword evidence="1" id="KW-1133">Transmembrane helix</keyword>
<reference evidence="2 3" key="1">
    <citation type="submission" date="2016-02" db="EMBL/GenBank/DDBJ databases">
        <authorList>
            <person name="Wen L."/>
            <person name="He K."/>
            <person name="Yang H."/>
        </authorList>
    </citation>
    <scope>NUCLEOTIDE SEQUENCE [LARGE SCALE GENOMIC DNA]</scope>
    <source>
        <strain evidence="2 3">DSM 22607</strain>
    </source>
</reference>
<dbReference type="EMBL" id="LSZW01000057">
    <property type="protein sequence ID" value="KXK65718.1"/>
    <property type="molecule type" value="Genomic_DNA"/>
</dbReference>
<protein>
    <submittedName>
        <fullName evidence="2">Uncharacterized protein</fullName>
    </submittedName>
</protein>
<keyword evidence="1" id="KW-0472">Membrane</keyword>
<comment type="caution">
    <text evidence="2">The sequence shown here is derived from an EMBL/GenBank/DDBJ whole genome shotgun (WGS) entry which is preliminary data.</text>
</comment>